<keyword evidence="1" id="KW-0472">Membrane</keyword>
<evidence type="ECO:0000313" key="4">
    <source>
        <dbReference type="Proteomes" id="UP000193920"/>
    </source>
</evidence>
<dbReference type="PROSITE" id="PS01186">
    <property type="entry name" value="EGF_2"/>
    <property type="match status" value="1"/>
</dbReference>
<reference evidence="3 4" key="1">
    <citation type="submission" date="2016-08" db="EMBL/GenBank/DDBJ databases">
        <title>A Parts List for Fungal Cellulosomes Revealed by Comparative Genomics.</title>
        <authorList>
            <consortium name="DOE Joint Genome Institute"/>
            <person name="Haitjema C.H."/>
            <person name="Gilmore S.P."/>
            <person name="Henske J.K."/>
            <person name="Solomon K.V."/>
            <person name="De Groot R."/>
            <person name="Kuo A."/>
            <person name="Mondo S.J."/>
            <person name="Salamov A.A."/>
            <person name="Labutti K."/>
            <person name="Zhao Z."/>
            <person name="Chiniquy J."/>
            <person name="Barry K."/>
            <person name="Brewer H.M."/>
            <person name="Purvine S.O."/>
            <person name="Wright A.T."/>
            <person name="Boxma B."/>
            <person name="Van Alen T."/>
            <person name="Hackstein J.H."/>
            <person name="Baker S.E."/>
            <person name="Grigoriev I.V."/>
            <person name="O'Malley M.A."/>
        </authorList>
    </citation>
    <scope>NUCLEOTIDE SEQUENCE [LARGE SCALE GENOMIC DNA]</scope>
    <source>
        <strain evidence="3 4">G1</strain>
    </source>
</reference>
<protein>
    <recommendedName>
        <fullName evidence="2">EGF-like domain-containing protein</fullName>
    </recommendedName>
</protein>
<evidence type="ECO:0000259" key="2">
    <source>
        <dbReference type="PROSITE" id="PS01186"/>
    </source>
</evidence>
<evidence type="ECO:0000313" key="3">
    <source>
        <dbReference type="EMBL" id="ORY28851.1"/>
    </source>
</evidence>
<keyword evidence="1" id="KW-0812">Transmembrane</keyword>
<sequence>MNILFQYIFICIFIFCNKLGYTKEFIIKSNEVFFNNLLNIINNNQEENELILYFTDDYYDLTKVSKFKFDISIESNISFIGNEKGTVFDYKGDSRGTFELNFHNVHGYGKTIKFNNIVFKNYYANTKVISGVQIIQINSFSLNFFVILNNCIFQNNFNKIIYVNLEILNKSLKTDLKIENDVLIQSSAFYSTKGRENNLIIENSIFENIYVKSLVPLIKNTCSIFKGDKCKYNISNLIIENTNLRNPIPLFANSKYSEFNITNSIFRNLKLRDKLFGEESKYNFENNRLENIQTNSEALLYFIYNDININKLEAINITCFGDIDNASFILYYSGTNRKRLSMENIEFKNIKSNGSFIKITGEFNEFSIKDSTIENIISFGSIIDIESENTNIEISKLNFNNNINNNKLKCGSIHLRNNLKVKIEDSNFIHNHSKSNGGALCFDNFLTMDMDLISNYFYENRGFNGGALYLINDALSNKNTKDKDCIFFNNTVSYHDSNYATRPSILSLDTAIENIKIFTGDYLPLEFTVHDEFGDKIEDVYNNYSTITMVISMYEKDEYIENYYLDQKRHENNNIMFSVLSMHIKYNLLGNIGTFKHGKFELKYLQIFAKPGNYVLNVEIENYNYKLKFDFKKIEIEVLGCNENQITILSYHKICYMQTFYNTSINDPDKNKCVCLPGWSGKLCENHIWVEFNCNFMSYSTSSEYINYFIFRNIGISLFISIVLIFNTLSSELSKLNKNVQFSIDDYSFNDYNNKTENNYCQNSNYNQYTNTKKSGINMSVNNSNGAFKSETLSYEKDDDESNILQNKNGQWSYHSKIESIDVGLNILYLLLLVNIIIGSKNILERECIFKYVYNIYYSSFIGITLGPLINVIGYGILSNQRYIRSIFECSLNMLCYFIIFIIFSWDKIYYVFKKDCDNPNVYFIYKRHELCGLHNSDCCGCKLNISKEDYLSITQRYFDFYTVCSSIFMISEGKIRFIRIKSKTEVFGDKKNFSFY</sequence>
<dbReference type="Proteomes" id="UP000193920">
    <property type="component" value="Unassembled WGS sequence"/>
</dbReference>
<proteinExistence type="predicted"/>
<dbReference type="InterPro" id="IPR000742">
    <property type="entry name" value="EGF"/>
</dbReference>
<dbReference type="OrthoDB" id="368975at2759"/>
<dbReference type="EMBL" id="MCOG01000183">
    <property type="protein sequence ID" value="ORY28851.1"/>
    <property type="molecule type" value="Genomic_DNA"/>
</dbReference>
<keyword evidence="4" id="KW-1185">Reference proteome</keyword>
<organism evidence="3 4">
    <name type="scientific">Neocallimastix californiae</name>
    <dbReference type="NCBI Taxonomy" id="1754190"/>
    <lineage>
        <taxon>Eukaryota</taxon>
        <taxon>Fungi</taxon>
        <taxon>Fungi incertae sedis</taxon>
        <taxon>Chytridiomycota</taxon>
        <taxon>Chytridiomycota incertae sedis</taxon>
        <taxon>Neocallimastigomycetes</taxon>
        <taxon>Neocallimastigales</taxon>
        <taxon>Neocallimastigaceae</taxon>
        <taxon>Neocallimastix</taxon>
    </lineage>
</organism>
<accession>A0A1Y2B1Z6</accession>
<feature type="domain" description="EGF-like" evidence="2">
    <location>
        <begin position="673"/>
        <end position="684"/>
    </location>
</feature>
<name>A0A1Y2B1Z6_9FUNG</name>
<feature type="transmembrane region" description="Helical" evidence="1">
    <location>
        <begin position="856"/>
        <end position="878"/>
    </location>
</feature>
<keyword evidence="1" id="KW-1133">Transmembrane helix</keyword>
<comment type="caution">
    <text evidence="3">The sequence shown here is derived from an EMBL/GenBank/DDBJ whole genome shotgun (WGS) entry which is preliminary data.</text>
</comment>
<evidence type="ECO:0000256" key="1">
    <source>
        <dbReference type="SAM" id="Phobius"/>
    </source>
</evidence>
<dbReference type="AlphaFoldDB" id="A0A1Y2B1Z6"/>
<gene>
    <name evidence="3" type="ORF">LY90DRAFT_674031</name>
</gene>
<feature type="transmembrane region" description="Helical" evidence="1">
    <location>
        <begin position="890"/>
        <end position="913"/>
    </location>
</feature>
<feature type="transmembrane region" description="Helical" evidence="1">
    <location>
        <begin position="705"/>
        <end position="729"/>
    </location>
</feature>